<evidence type="ECO:0000313" key="3">
    <source>
        <dbReference type="Proteomes" id="UP001600165"/>
    </source>
</evidence>
<feature type="transmembrane region" description="Helical" evidence="1">
    <location>
        <begin position="123"/>
        <end position="139"/>
    </location>
</feature>
<evidence type="ECO:0000256" key="1">
    <source>
        <dbReference type="SAM" id="Phobius"/>
    </source>
</evidence>
<feature type="transmembrane region" description="Helical" evidence="1">
    <location>
        <begin position="210"/>
        <end position="231"/>
    </location>
</feature>
<keyword evidence="1" id="KW-0812">Transmembrane</keyword>
<accession>A0ABW6I926</accession>
<dbReference type="RefSeq" id="WP_377960147.1">
    <property type="nucleotide sequence ID" value="NZ_JBHZOL010000001.1"/>
</dbReference>
<evidence type="ECO:0008006" key="4">
    <source>
        <dbReference type="Google" id="ProtNLM"/>
    </source>
</evidence>
<name>A0ABW6I926_9CYAN</name>
<dbReference type="EMBL" id="JBHZOL010000001">
    <property type="protein sequence ID" value="MFE4104658.1"/>
    <property type="molecule type" value="Genomic_DNA"/>
</dbReference>
<feature type="transmembrane region" description="Helical" evidence="1">
    <location>
        <begin position="256"/>
        <end position="276"/>
    </location>
</feature>
<evidence type="ECO:0000313" key="2">
    <source>
        <dbReference type="EMBL" id="MFE4104658.1"/>
    </source>
</evidence>
<proteinExistence type="predicted"/>
<dbReference type="Proteomes" id="UP001600165">
    <property type="component" value="Unassembled WGS sequence"/>
</dbReference>
<comment type="caution">
    <text evidence="2">The sequence shown here is derived from an EMBL/GenBank/DDBJ whole genome shotgun (WGS) entry which is preliminary data.</text>
</comment>
<feature type="transmembrane region" description="Helical" evidence="1">
    <location>
        <begin position="20"/>
        <end position="37"/>
    </location>
</feature>
<reference evidence="2 3" key="1">
    <citation type="submission" date="2024-10" db="EMBL/GenBank/DDBJ databases">
        <authorList>
            <person name="Ratan Roy A."/>
            <person name="Morales Sandoval P.H."/>
            <person name="De Los Santos Villalobos S."/>
            <person name="Chakraborty S."/>
            <person name="Mukherjee J."/>
        </authorList>
    </citation>
    <scope>NUCLEOTIDE SEQUENCE [LARGE SCALE GENOMIC DNA]</scope>
    <source>
        <strain evidence="2 3">S1</strain>
    </source>
</reference>
<protein>
    <recommendedName>
        <fullName evidence="4">Glycosyltransferase RgtA/B/C/D-like domain-containing protein</fullName>
    </recommendedName>
</protein>
<keyword evidence="1" id="KW-0472">Membrane</keyword>
<feature type="transmembrane region" description="Helical" evidence="1">
    <location>
        <begin position="288"/>
        <end position="309"/>
    </location>
</feature>
<gene>
    <name evidence="2" type="ORF">ACFVKH_00115</name>
</gene>
<organism evidence="2 3">
    <name type="scientific">Almyronema epifaneia S1</name>
    <dbReference type="NCBI Taxonomy" id="2991925"/>
    <lineage>
        <taxon>Bacteria</taxon>
        <taxon>Bacillati</taxon>
        <taxon>Cyanobacteriota</taxon>
        <taxon>Cyanophyceae</taxon>
        <taxon>Nodosilineales</taxon>
        <taxon>Nodosilineaceae</taxon>
        <taxon>Almyronema</taxon>
        <taxon>Almyronema epifaneia</taxon>
    </lineage>
</organism>
<keyword evidence="3" id="KW-1185">Reference proteome</keyword>
<sequence>MKNGFTNMPAEMSDRSKLKFGFIFAIALIYTALFVGLQNLQAPTWWDEQTFWLTTQRYFSDSLFPSLETLKSYPELNTPLPFIIYGALEYLFQGGLFAGRLLNFCLSIIMVLVIGWPRRPHRWVHVLAVIGLLLFPYYLWLSGRFYTDIIATFFVFWGFFFYFRNAHLLSGLAFVLGIASRQYMLAFPLAVGTYELITSCKKREPLNFRVLMPLLAAATIIGWFVLFGGIAPSSSFDSRLVPDVQRSLFALEPGGALYFLAFVGLYFVIPEWLLFWRRLPLAQLRQRQLFYGAIALGLLGLFLLFPPALEASGNLMKVADLMPFNILKYSLFYSLALLACWRFSKLNLATWIVIFNSLIMIKAWQWDRYALPLMVVLWYLKSIEQLDRTPALSDPIAATDAAEAASN</sequence>
<feature type="transmembrane region" description="Helical" evidence="1">
    <location>
        <begin position="321"/>
        <end position="341"/>
    </location>
</feature>
<keyword evidence="1" id="KW-1133">Transmembrane helix</keyword>
<feature type="transmembrane region" description="Helical" evidence="1">
    <location>
        <begin position="97"/>
        <end position="116"/>
    </location>
</feature>